<evidence type="ECO:0000313" key="11">
    <source>
        <dbReference type="Proteomes" id="UP001500449"/>
    </source>
</evidence>
<keyword evidence="2" id="KW-0964">Secreted</keyword>
<feature type="signal peptide" evidence="9">
    <location>
        <begin position="1"/>
        <end position="22"/>
    </location>
</feature>
<evidence type="ECO:0000313" key="10">
    <source>
        <dbReference type="EMBL" id="GAA1860812.1"/>
    </source>
</evidence>
<evidence type="ECO:0000256" key="1">
    <source>
        <dbReference type="ARBA" id="ARBA00004613"/>
    </source>
</evidence>
<evidence type="ECO:0000256" key="6">
    <source>
        <dbReference type="ARBA" id="ARBA00023277"/>
    </source>
</evidence>
<dbReference type="EMBL" id="BAAAQK010000018">
    <property type="protein sequence ID" value="GAA1860812.1"/>
    <property type="molecule type" value="Genomic_DNA"/>
</dbReference>
<gene>
    <name evidence="10" type="ORF">GCM10009836_46200</name>
</gene>
<dbReference type="RefSeq" id="WP_344420714.1">
    <property type="nucleotide sequence ID" value="NZ_BAAAQK010000018.1"/>
</dbReference>
<evidence type="ECO:0000256" key="7">
    <source>
        <dbReference type="ARBA" id="ARBA00023326"/>
    </source>
</evidence>
<organism evidence="10 11">
    <name type="scientific">Pseudonocardia ailaonensis</name>
    <dbReference type="NCBI Taxonomy" id="367279"/>
    <lineage>
        <taxon>Bacteria</taxon>
        <taxon>Bacillati</taxon>
        <taxon>Actinomycetota</taxon>
        <taxon>Actinomycetes</taxon>
        <taxon>Pseudonocardiales</taxon>
        <taxon>Pseudonocardiaceae</taxon>
        <taxon>Pseudonocardia</taxon>
    </lineage>
</organism>
<keyword evidence="11" id="KW-1185">Reference proteome</keyword>
<dbReference type="SUPFAM" id="SSF53474">
    <property type="entry name" value="alpha/beta-Hydrolases"/>
    <property type="match status" value="1"/>
</dbReference>
<reference evidence="10 11" key="1">
    <citation type="journal article" date="2019" name="Int. J. Syst. Evol. Microbiol.">
        <title>The Global Catalogue of Microorganisms (GCM) 10K type strain sequencing project: providing services to taxonomists for standard genome sequencing and annotation.</title>
        <authorList>
            <consortium name="The Broad Institute Genomics Platform"/>
            <consortium name="The Broad Institute Genome Sequencing Center for Infectious Disease"/>
            <person name="Wu L."/>
            <person name="Ma J."/>
        </authorList>
    </citation>
    <scope>NUCLEOTIDE SEQUENCE [LARGE SCALE GENOMIC DNA]</scope>
    <source>
        <strain evidence="10 11">JCM 16009</strain>
    </source>
</reference>
<evidence type="ECO:0000256" key="4">
    <source>
        <dbReference type="ARBA" id="ARBA00022729"/>
    </source>
</evidence>
<dbReference type="PANTHER" id="PTHR38050:SF2">
    <property type="entry name" value="FERULOYL ESTERASE C-RELATED"/>
    <property type="match status" value="1"/>
</dbReference>
<evidence type="ECO:0000256" key="3">
    <source>
        <dbReference type="ARBA" id="ARBA00022651"/>
    </source>
</evidence>
<dbReference type="PROSITE" id="PS51257">
    <property type="entry name" value="PROKAR_LIPOPROTEIN"/>
    <property type="match status" value="1"/>
</dbReference>
<evidence type="ECO:0000256" key="8">
    <source>
        <dbReference type="SAM" id="MobiDB-lite"/>
    </source>
</evidence>
<feature type="compositionally biased region" description="Low complexity" evidence="8">
    <location>
        <begin position="33"/>
        <end position="45"/>
    </location>
</feature>
<keyword evidence="4 9" id="KW-0732">Signal</keyword>
<comment type="subcellular location">
    <subcellularLocation>
        <location evidence="1">Secreted</location>
    </subcellularLocation>
</comment>
<dbReference type="InterPro" id="IPR029058">
    <property type="entry name" value="AB_hydrolase_fold"/>
</dbReference>
<keyword evidence="7" id="KW-0624">Polysaccharide degradation</keyword>
<keyword evidence="6" id="KW-0119">Carbohydrate metabolism</keyword>
<keyword evidence="5" id="KW-0378">Hydrolase</keyword>
<protein>
    <submittedName>
        <fullName evidence="10">PHB depolymerase family esterase</fullName>
    </submittedName>
</protein>
<feature type="region of interest" description="Disordered" evidence="8">
    <location>
        <begin position="21"/>
        <end position="48"/>
    </location>
</feature>
<evidence type="ECO:0000256" key="9">
    <source>
        <dbReference type="SAM" id="SignalP"/>
    </source>
</evidence>
<dbReference type="InterPro" id="IPR043595">
    <property type="entry name" value="FaeB/C/D"/>
</dbReference>
<comment type="caution">
    <text evidence="10">The sequence shown here is derived from an EMBL/GenBank/DDBJ whole genome shotgun (WGS) entry which is preliminary data.</text>
</comment>
<dbReference type="Gene3D" id="3.40.50.1820">
    <property type="entry name" value="alpha/beta hydrolase"/>
    <property type="match status" value="1"/>
</dbReference>
<accession>A0ABN2NAT8</accession>
<name>A0ABN2NAT8_9PSEU</name>
<sequence>MRRLLPLLLLAPLLAAACSAPAAGPSPAPSAPPGSATAAVVPASPGDRTLSLTRPEGAREAIVVHPASARPGAALVVVMHGSGGTGEDMRGLGFDDLAARDGVIMAYPQGLSGTWNAGACCGSAASKKIDDVGYLTALAATLVGTDGVDPRRVYAVGFSNGAMMSYTWACAGGALAGIGPVAGATTGPCPSPTPTSVIALAGTADDRVKIEGRPERGWDSLEVTLAPFLTADACAAPATSTDGPATLTTWACGGGHTVVRDVLAGQGHSWPDSATGFLWEKLGI</sequence>
<evidence type="ECO:0000256" key="5">
    <source>
        <dbReference type="ARBA" id="ARBA00022801"/>
    </source>
</evidence>
<feature type="chain" id="PRO_5046845662" evidence="9">
    <location>
        <begin position="23"/>
        <end position="284"/>
    </location>
</feature>
<dbReference type="Proteomes" id="UP001500449">
    <property type="component" value="Unassembled WGS sequence"/>
</dbReference>
<proteinExistence type="predicted"/>
<evidence type="ECO:0000256" key="2">
    <source>
        <dbReference type="ARBA" id="ARBA00022525"/>
    </source>
</evidence>
<keyword evidence="3" id="KW-0858">Xylan degradation</keyword>
<dbReference type="PANTHER" id="PTHR38050">
    <property type="match status" value="1"/>
</dbReference>